<dbReference type="EMBL" id="MU393422">
    <property type="protein sequence ID" value="KAI4870898.1"/>
    <property type="molecule type" value="Genomic_DNA"/>
</dbReference>
<protein>
    <submittedName>
        <fullName evidence="1">Uncharacterized protein</fullName>
    </submittedName>
</protein>
<proteinExistence type="predicted"/>
<dbReference type="Proteomes" id="UP001497700">
    <property type="component" value="Unassembled WGS sequence"/>
</dbReference>
<evidence type="ECO:0000313" key="2">
    <source>
        <dbReference type="Proteomes" id="UP001497700"/>
    </source>
</evidence>
<evidence type="ECO:0000313" key="1">
    <source>
        <dbReference type="EMBL" id="KAI4870898.1"/>
    </source>
</evidence>
<accession>A0ACB9ZJ92</accession>
<keyword evidence="2" id="KW-1185">Reference proteome</keyword>
<reference evidence="1 2" key="1">
    <citation type="journal article" date="2022" name="New Phytol.">
        <title>Ecological generalism drives hyperdiversity of secondary metabolite gene clusters in xylarialean endophytes.</title>
        <authorList>
            <person name="Franco M.E.E."/>
            <person name="Wisecaver J.H."/>
            <person name="Arnold A.E."/>
            <person name="Ju Y.M."/>
            <person name="Slot J.C."/>
            <person name="Ahrendt S."/>
            <person name="Moore L.P."/>
            <person name="Eastman K.E."/>
            <person name="Scott K."/>
            <person name="Konkel Z."/>
            <person name="Mondo S.J."/>
            <person name="Kuo A."/>
            <person name="Hayes R.D."/>
            <person name="Haridas S."/>
            <person name="Andreopoulos B."/>
            <person name="Riley R."/>
            <person name="LaButti K."/>
            <person name="Pangilinan J."/>
            <person name="Lipzen A."/>
            <person name="Amirebrahimi M."/>
            <person name="Yan J."/>
            <person name="Adam C."/>
            <person name="Keymanesh K."/>
            <person name="Ng V."/>
            <person name="Louie K."/>
            <person name="Northen T."/>
            <person name="Drula E."/>
            <person name="Henrissat B."/>
            <person name="Hsieh H.M."/>
            <person name="Youens-Clark K."/>
            <person name="Lutzoni F."/>
            <person name="Miadlikowska J."/>
            <person name="Eastwood D.C."/>
            <person name="Hamelin R.C."/>
            <person name="Grigoriev I.V."/>
            <person name="U'Ren J.M."/>
        </authorList>
    </citation>
    <scope>NUCLEOTIDE SEQUENCE [LARGE SCALE GENOMIC DNA]</scope>
    <source>
        <strain evidence="1 2">CBS 119005</strain>
    </source>
</reference>
<comment type="caution">
    <text evidence="1">The sequence shown here is derived from an EMBL/GenBank/DDBJ whole genome shotgun (WGS) entry which is preliminary data.</text>
</comment>
<sequence length="289" mass="33065">MATNNQLPNLPPIPKLLGVENLEQWKRCIIQHRDYYGLKPYFDGTAKEPDDLDARHKYKEERIHAAILMYTSIYPVRELLRAAGLNGLETDPKVLWDLILTAIPKLSAQSFPELLHEFKNANLERGVSLHSFNARFHVVVDRLADIGLYVCPEEKLLHMMLAIKGRYAVWYASLKRDHQDGILTWELLQEEVIRRAKIEENNHCIAFLTDAKNKTRGLTKHDNKAPEVECSFCIKTYPANWPYCTDCSEHHPGGEDRCYALHPELRPQSSDAVAVLADGMSERAIHTGL</sequence>
<organism evidence="1 2">
    <name type="scientific">Hypoxylon rubiginosum</name>
    <dbReference type="NCBI Taxonomy" id="110542"/>
    <lineage>
        <taxon>Eukaryota</taxon>
        <taxon>Fungi</taxon>
        <taxon>Dikarya</taxon>
        <taxon>Ascomycota</taxon>
        <taxon>Pezizomycotina</taxon>
        <taxon>Sordariomycetes</taxon>
        <taxon>Xylariomycetidae</taxon>
        <taxon>Xylariales</taxon>
        <taxon>Hypoxylaceae</taxon>
        <taxon>Hypoxylon</taxon>
    </lineage>
</organism>
<name>A0ACB9ZJ92_9PEZI</name>
<gene>
    <name evidence="1" type="ORF">F4820DRAFT_148479</name>
</gene>